<dbReference type="InterPro" id="IPR001258">
    <property type="entry name" value="NHL_repeat"/>
</dbReference>
<feature type="repeat" description="NHL" evidence="4">
    <location>
        <begin position="734"/>
        <end position="770"/>
    </location>
</feature>
<dbReference type="InterPro" id="IPR006558">
    <property type="entry name" value="LamG-like"/>
</dbReference>
<protein>
    <recommendedName>
        <fullName evidence="5">LamG-like jellyroll fold domain-containing protein</fullName>
    </recommendedName>
</protein>
<organism evidence="6 7">
    <name type="scientific">Adineta steineri</name>
    <dbReference type="NCBI Taxonomy" id="433720"/>
    <lineage>
        <taxon>Eukaryota</taxon>
        <taxon>Metazoa</taxon>
        <taxon>Spiralia</taxon>
        <taxon>Gnathifera</taxon>
        <taxon>Rotifera</taxon>
        <taxon>Eurotatoria</taxon>
        <taxon>Bdelloidea</taxon>
        <taxon>Adinetida</taxon>
        <taxon>Adinetidae</taxon>
        <taxon>Adineta</taxon>
    </lineage>
</organism>
<evidence type="ECO:0000256" key="1">
    <source>
        <dbReference type="ARBA" id="ARBA00022729"/>
    </source>
</evidence>
<dbReference type="SUPFAM" id="SSF49899">
    <property type="entry name" value="Concanavalin A-like lectins/glucanases"/>
    <property type="match status" value="3"/>
</dbReference>
<evidence type="ECO:0000259" key="5">
    <source>
        <dbReference type="SMART" id="SM00560"/>
    </source>
</evidence>
<dbReference type="Gene3D" id="2.120.10.30">
    <property type="entry name" value="TolB, C-terminal domain"/>
    <property type="match status" value="2"/>
</dbReference>
<feature type="repeat" description="NHL" evidence="4">
    <location>
        <begin position="833"/>
        <end position="866"/>
    </location>
</feature>
<evidence type="ECO:0000313" key="7">
    <source>
        <dbReference type="Proteomes" id="UP000663860"/>
    </source>
</evidence>
<feature type="repeat" description="NHL" evidence="4">
    <location>
        <begin position="883"/>
        <end position="914"/>
    </location>
</feature>
<keyword evidence="2" id="KW-0677">Repeat</keyword>
<dbReference type="InterPro" id="IPR050952">
    <property type="entry name" value="TRIM-NHL_E3_ligases"/>
</dbReference>
<dbReference type="Pfam" id="PF01436">
    <property type="entry name" value="NHL"/>
    <property type="match status" value="1"/>
</dbReference>
<dbReference type="InterPro" id="IPR013320">
    <property type="entry name" value="ConA-like_dom_sf"/>
</dbReference>
<accession>A0A815F5D8</accession>
<dbReference type="InterPro" id="IPR011042">
    <property type="entry name" value="6-blade_b-propeller_TolB-like"/>
</dbReference>
<feature type="domain" description="LamG-like jellyroll fold" evidence="5">
    <location>
        <begin position="255"/>
        <end position="388"/>
    </location>
</feature>
<evidence type="ECO:0000256" key="3">
    <source>
        <dbReference type="ARBA" id="ARBA00023157"/>
    </source>
</evidence>
<evidence type="ECO:0000256" key="4">
    <source>
        <dbReference type="PROSITE-ProRule" id="PRU00504"/>
    </source>
</evidence>
<dbReference type="SMART" id="SM00560">
    <property type="entry name" value="LamGL"/>
    <property type="match status" value="2"/>
</dbReference>
<name>A0A815F5D8_9BILA</name>
<reference evidence="6" key="1">
    <citation type="submission" date="2021-02" db="EMBL/GenBank/DDBJ databases">
        <authorList>
            <person name="Nowell W R."/>
        </authorList>
    </citation>
    <scope>NUCLEOTIDE SEQUENCE</scope>
</reference>
<evidence type="ECO:0000313" key="6">
    <source>
        <dbReference type="EMBL" id="CAF1321382.1"/>
    </source>
</evidence>
<dbReference type="Gene3D" id="2.60.120.200">
    <property type="match status" value="3"/>
</dbReference>
<feature type="domain" description="LamG-like jellyroll fold" evidence="5">
    <location>
        <begin position="455"/>
        <end position="596"/>
    </location>
</feature>
<dbReference type="GO" id="GO:0008270">
    <property type="term" value="F:zinc ion binding"/>
    <property type="evidence" value="ECO:0007669"/>
    <property type="project" value="UniProtKB-KW"/>
</dbReference>
<proteinExistence type="predicted"/>
<gene>
    <name evidence="6" type="ORF">IZO911_LOCUS35166</name>
</gene>
<dbReference type="Pfam" id="PF13385">
    <property type="entry name" value="Laminin_G_3"/>
    <property type="match status" value="3"/>
</dbReference>
<dbReference type="PROSITE" id="PS51125">
    <property type="entry name" value="NHL"/>
    <property type="match status" value="3"/>
</dbReference>
<dbReference type="SUPFAM" id="SSF101898">
    <property type="entry name" value="NHL repeat"/>
    <property type="match status" value="1"/>
</dbReference>
<sequence length="1047" mass="111996">MAAKSASDILNDATLASWHSFDNGITYDSGPNKLQGTAVDVTLAPGKVNQGLNFNLSSSYYQIPGYVLLGVYSTSYSISLWVQRTSIGGGTLVHYSTQTDGKGWCTVPIGFSSTGNITATAWKPDKQVTGPVLLVNTWTYITTTYSQANGLTLYVNGVSVGGTGAQPNDAPGTVVILTLGNSLSGGGLVPYANGTYSFWPMENNAVDIISGLNGEGVNSPTYEAPGIPGTGYALKLIRDSHRYITIPTFKSFVNTSFTVEMWIYPTTLNDGNYYGLFTQYDTESPGRSLQMMIRGLQLTLDFYADGVTGTTSLTTYTWYHVAFVYDYPSKTQTIYLNGYQDASRISNQPYLGTSGSINIGMYRDSRNVHYFDGLIDQVSLTMAAKSADDILNDATLASWHSFDSEITYDSGPHKLQGTAVDVILVPGKVGQGLNFNLDSSYYQIPGYVLLAIEDSSFSMSLWVQRTSTGEGTLVHYSTETDGDGWCTVPIGFSSTGNIIATAWAPDNQVTGPVLSINTWTHIATTYSPTTGLILYVNGTSVGGTGVQSNAASWIVVILTLGNSLSGGECSSQSIATGTFSGYLDEFRVYSRELSATEIYALTKDKTCFDGIMDGDETDIDCGGSCPACAAHQMCKVDQDCSTANNNIACLNGSCELSTLSSQSIWSQTAITIFGSQDGTSGSSLSLLNNPIGMYYDGPNNSLIVSDYVNHRILQFSINYPPSVATVIAGSNGEGCDMNQFTTAVGVALDSSGQLYVSDAGCHRLVRFPLSSNSTISATFLGYINTPELLFINELTGDIYVVSYGDNAVYKFVGGNGSPVVAAGGNGNGNASNQLAGPNGVYYDYLYTHALYVADAGNHRVMKFPSDSTSATYGTVVAGGNGAGSGANQLNNPRSILVDSQGTLYISDGDNNRIQRWLQNANSGTTIVGGTKGTAPNQLNFPDQILFDKYNNLLVVDRNNNRIQRFNLTTCYYIDQVTLYMNAKSARDILNDATLASWHSFDNGTTYDSGPNKLQGTAVDVILAPGKVNQGLNFNLSSSYYQVSCRLS</sequence>
<dbReference type="AlphaFoldDB" id="A0A815F5D8"/>
<keyword evidence="1" id="KW-0732">Signal</keyword>
<dbReference type="PANTHER" id="PTHR24104:SF25">
    <property type="entry name" value="PROTEIN LIN-41"/>
    <property type="match status" value="1"/>
</dbReference>
<comment type="caution">
    <text evidence="6">The sequence shown here is derived from an EMBL/GenBank/DDBJ whole genome shotgun (WGS) entry which is preliminary data.</text>
</comment>
<dbReference type="Proteomes" id="UP000663860">
    <property type="component" value="Unassembled WGS sequence"/>
</dbReference>
<dbReference type="CDD" id="cd05819">
    <property type="entry name" value="NHL"/>
    <property type="match status" value="1"/>
</dbReference>
<evidence type="ECO:0000256" key="2">
    <source>
        <dbReference type="ARBA" id="ARBA00022737"/>
    </source>
</evidence>
<keyword evidence="3" id="KW-1015">Disulfide bond</keyword>
<dbReference type="PANTHER" id="PTHR24104">
    <property type="entry name" value="E3 UBIQUITIN-PROTEIN LIGASE NHLRC1-RELATED"/>
    <property type="match status" value="1"/>
</dbReference>
<dbReference type="EMBL" id="CAJNOE010000733">
    <property type="protein sequence ID" value="CAF1321382.1"/>
    <property type="molecule type" value="Genomic_DNA"/>
</dbReference>